<dbReference type="EMBL" id="MU394328">
    <property type="protein sequence ID" value="KAI6085222.1"/>
    <property type="molecule type" value="Genomic_DNA"/>
</dbReference>
<name>A0ACC0CXQ2_9PEZI</name>
<reference evidence="1 2" key="1">
    <citation type="journal article" date="2022" name="New Phytol.">
        <title>Ecological generalism drives hyperdiversity of secondary metabolite gene clusters in xylarialean endophytes.</title>
        <authorList>
            <person name="Franco M.E.E."/>
            <person name="Wisecaver J.H."/>
            <person name="Arnold A.E."/>
            <person name="Ju Y.M."/>
            <person name="Slot J.C."/>
            <person name="Ahrendt S."/>
            <person name="Moore L.P."/>
            <person name="Eastman K.E."/>
            <person name="Scott K."/>
            <person name="Konkel Z."/>
            <person name="Mondo S.J."/>
            <person name="Kuo A."/>
            <person name="Hayes R.D."/>
            <person name="Haridas S."/>
            <person name="Andreopoulos B."/>
            <person name="Riley R."/>
            <person name="LaButti K."/>
            <person name="Pangilinan J."/>
            <person name="Lipzen A."/>
            <person name="Amirebrahimi M."/>
            <person name="Yan J."/>
            <person name="Adam C."/>
            <person name="Keymanesh K."/>
            <person name="Ng V."/>
            <person name="Louie K."/>
            <person name="Northen T."/>
            <person name="Drula E."/>
            <person name="Henrissat B."/>
            <person name="Hsieh H.M."/>
            <person name="Youens-Clark K."/>
            <person name="Lutzoni F."/>
            <person name="Miadlikowska J."/>
            <person name="Eastwood D.C."/>
            <person name="Hamelin R.C."/>
            <person name="Grigoriev I.V."/>
            <person name="U'Ren J.M."/>
        </authorList>
    </citation>
    <scope>NUCLEOTIDE SEQUENCE [LARGE SCALE GENOMIC DNA]</scope>
    <source>
        <strain evidence="1 2">ER1909</strain>
    </source>
</reference>
<sequence length="159" mass="17965">MYSRRIFGPMSRALALVLLSFCLRAVMSFTKTSICSINFDFHHCPCGPKILCPFLTIFMALTLLESMPGSASETSYTSVWDVFSSKIRPAFVEDSVEGKDLVFYLFACPKMYPKNYILHRTNQHQTNIEPKPPHTITDCPPSWHSPPHSEVSSLSTPPF</sequence>
<keyword evidence="2" id="KW-1185">Reference proteome</keyword>
<organism evidence="1 2">
    <name type="scientific">Hypoxylon rubiginosum</name>
    <dbReference type="NCBI Taxonomy" id="110542"/>
    <lineage>
        <taxon>Eukaryota</taxon>
        <taxon>Fungi</taxon>
        <taxon>Dikarya</taxon>
        <taxon>Ascomycota</taxon>
        <taxon>Pezizomycotina</taxon>
        <taxon>Sordariomycetes</taxon>
        <taxon>Xylariomycetidae</taxon>
        <taxon>Xylariales</taxon>
        <taxon>Hypoxylaceae</taxon>
        <taxon>Hypoxylon</taxon>
    </lineage>
</organism>
<evidence type="ECO:0000313" key="2">
    <source>
        <dbReference type="Proteomes" id="UP001497680"/>
    </source>
</evidence>
<proteinExistence type="predicted"/>
<gene>
    <name evidence="1" type="ORF">F4821DRAFT_154772</name>
</gene>
<dbReference type="Proteomes" id="UP001497680">
    <property type="component" value="Unassembled WGS sequence"/>
</dbReference>
<comment type="caution">
    <text evidence="1">The sequence shown here is derived from an EMBL/GenBank/DDBJ whole genome shotgun (WGS) entry which is preliminary data.</text>
</comment>
<evidence type="ECO:0000313" key="1">
    <source>
        <dbReference type="EMBL" id="KAI6085222.1"/>
    </source>
</evidence>
<protein>
    <submittedName>
        <fullName evidence="1">Uncharacterized protein</fullName>
    </submittedName>
</protein>
<accession>A0ACC0CXQ2</accession>